<dbReference type="AlphaFoldDB" id="A0A166P6L7"/>
<evidence type="ECO:0000313" key="2">
    <source>
        <dbReference type="EMBL" id="KZP25767.1"/>
    </source>
</evidence>
<accession>A0A166P6L7</accession>
<feature type="compositionally biased region" description="Low complexity" evidence="1">
    <location>
        <begin position="104"/>
        <end position="124"/>
    </location>
</feature>
<organism evidence="2 3">
    <name type="scientific">Athelia psychrophila</name>
    <dbReference type="NCBI Taxonomy" id="1759441"/>
    <lineage>
        <taxon>Eukaryota</taxon>
        <taxon>Fungi</taxon>
        <taxon>Dikarya</taxon>
        <taxon>Basidiomycota</taxon>
        <taxon>Agaricomycotina</taxon>
        <taxon>Agaricomycetes</taxon>
        <taxon>Agaricomycetidae</taxon>
        <taxon>Atheliales</taxon>
        <taxon>Atheliaceae</taxon>
        <taxon>Athelia</taxon>
    </lineage>
</organism>
<evidence type="ECO:0000256" key="1">
    <source>
        <dbReference type="SAM" id="MobiDB-lite"/>
    </source>
</evidence>
<sequence length="210" mass="22240">SRVPSRAHIQPPRLQPAAHTHSRAPASACTPAVLAWPHTYPAALVPTPNARTQLSHPAHTRAPSSSSHPYTQPAHPAHTTGQPNQLPRGHPLAPAPKPVPPSTYYPSLSRTHSHSTPPTLTPTHGALATPNSPHARSLALTRARHAPPVSAHAHLPQTRSCCPRRIRATPQPALSSCSPTRLPTCTPTFAVAVNPQTRAACTHALPSAHR</sequence>
<reference evidence="2 3" key="1">
    <citation type="journal article" date="2016" name="Mol. Biol. Evol.">
        <title>Comparative Genomics of Early-Diverging Mushroom-Forming Fungi Provides Insights into the Origins of Lignocellulose Decay Capabilities.</title>
        <authorList>
            <person name="Nagy L.G."/>
            <person name="Riley R."/>
            <person name="Tritt A."/>
            <person name="Adam C."/>
            <person name="Daum C."/>
            <person name="Floudas D."/>
            <person name="Sun H."/>
            <person name="Yadav J.S."/>
            <person name="Pangilinan J."/>
            <person name="Larsson K.H."/>
            <person name="Matsuura K."/>
            <person name="Barry K."/>
            <person name="Labutti K."/>
            <person name="Kuo R."/>
            <person name="Ohm R.A."/>
            <person name="Bhattacharya S.S."/>
            <person name="Shirouzu T."/>
            <person name="Yoshinaga Y."/>
            <person name="Martin F.M."/>
            <person name="Grigoriev I.V."/>
            <person name="Hibbett D.S."/>
        </authorList>
    </citation>
    <scope>NUCLEOTIDE SEQUENCE [LARGE SCALE GENOMIC DNA]</scope>
    <source>
        <strain evidence="2 3">CBS 109695</strain>
    </source>
</reference>
<evidence type="ECO:0000313" key="3">
    <source>
        <dbReference type="Proteomes" id="UP000076532"/>
    </source>
</evidence>
<feature type="region of interest" description="Disordered" evidence="1">
    <location>
        <begin position="1"/>
        <end position="25"/>
    </location>
</feature>
<name>A0A166P6L7_9AGAM</name>
<dbReference type="EMBL" id="KV417518">
    <property type="protein sequence ID" value="KZP25767.1"/>
    <property type="molecule type" value="Genomic_DNA"/>
</dbReference>
<proteinExistence type="predicted"/>
<feature type="compositionally biased region" description="Pro residues" evidence="1">
    <location>
        <begin position="93"/>
        <end position="103"/>
    </location>
</feature>
<protein>
    <submittedName>
        <fullName evidence="2">Uncharacterized protein</fullName>
    </submittedName>
</protein>
<gene>
    <name evidence="2" type="ORF">FIBSPDRAFT_1041142</name>
</gene>
<feature type="region of interest" description="Disordered" evidence="1">
    <location>
        <begin position="50"/>
        <end position="134"/>
    </location>
</feature>
<feature type="non-terminal residue" evidence="2">
    <location>
        <position position="1"/>
    </location>
</feature>
<keyword evidence="3" id="KW-1185">Reference proteome</keyword>
<dbReference type="Proteomes" id="UP000076532">
    <property type="component" value="Unassembled WGS sequence"/>
</dbReference>